<accession>A0AAV4QI38</accession>
<reference evidence="1 2" key="1">
    <citation type="submission" date="2021-06" db="EMBL/GenBank/DDBJ databases">
        <title>Caerostris extrusa draft genome.</title>
        <authorList>
            <person name="Kono N."/>
            <person name="Arakawa K."/>
        </authorList>
    </citation>
    <scope>NUCLEOTIDE SEQUENCE [LARGE SCALE GENOMIC DNA]</scope>
</reference>
<dbReference type="AlphaFoldDB" id="A0AAV4QI38"/>
<proteinExistence type="predicted"/>
<protein>
    <submittedName>
        <fullName evidence="1">Uncharacterized protein</fullName>
    </submittedName>
</protein>
<gene>
    <name evidence="1" type="ORF">CEXT_68471</name>
</gene>
<evidence type="ECO:0000313" key="2">
    <source>
        <dbReference type="Proteomes" id="UP001054945"/>
    </source>
</evidence>
<sequence length="230" mass="26203">MHLPFLRAQHGLFCGCIHLYAARRRERIVRNLFAFLTTSKAASKEAQKASSAGCIFHSYEHNVAFSVDAYIYAAAPFPAQRRKCAEPIRFSGYIKSCIKRSPKASSAAKSLAVRDIRKWALKERNVGTYSLFRLHQKLHQKKPKRPSSAAKSLAVREHKEMCFQMKEMCGTYSLFWLHQKAASKEAQKASSAAKSLAVREHKEMGSQMVFHFMTVPFFFLPARKFDPPRA</sequence>
<name>A0AAV4QI38_CAEEX</name>
<comment type="caution">
    <text evidence="1">The sequence shown here is derived from an EMBL/GenBank/DDBJ whole genome shotgun (WGS) entry which is preliminary data.</text>
</comment>
<dbReference type="Proteomes" id="UP001054945">
    <property type="component" value="Unassembled WGS sequence"/>
</dbReference>
<keyword evidence="2" id="KW-1185">Reference proteome</keyword>
<dbReference type="EMBL" id="BPLR01006189">
    <property type="protein sequence ID" value="GIY08001.1"/>
    <property type="molecule type" value="Genomic_DNA"/>
</dbReference>
<evidence type="ECO:0000313" key="1">
    <source>
        <dbReference type="EMBL" id="GIY08001.1"/>
    </source>
</evidence>
<organism evidence="1 2">
    <name type="scientific">Caerostris extrusa</name>
    <name type="common">Bark spider</name>
    <name type="synonym">Caerostris bankana</name>
    <dbReference type="NCBI Taxonomy" id="172846"/>
    <lineage>
        <taxon>Eukaryota</taxon>
        <taxon>Metazoa</taxon>
        <taxon>Ecdysozoa</taxon>
        <taxon>Arthropoda</taxon>
        <taxon>Chelicerata</taxon>
        <taxon>Arachnida</taxon>
        <taxon>Araneae</taxon>
        <taxon>Araneomorphae</taxon>
        <taxon>Entelegynae</taxon>
        <taxon>Araneoidea</taxon>
        <taxon>Araneidae</taxon>
        <taxon>Caerostris</taxon>
    </lineage>
</organism>